<organism evidence="1 2">
    <name type="scientific">Leucothrix arctica</name>
    <dbReference type="NCBI Taxonomy" id="1481894"/>
    <lineage>
        <taxon>Bacteria</taxon>
        <taxon>Pseudomonadati</taxon>
        <taxon>Pseudomonadota</taxon>
        <taxon>Gammaproteobacteria</taxon>
        <taxon>Thiotrichales</taxon>
        <taxon>Thiotrichaceae</taxon>
        <taxon>Leucothrix</taxon>
    </lineage>
</organism>
<dbReference type="CDD" id="cd07067">
    <property type="entry name" value="HP_PGM_like"/>
    <property type="match status" value="1"/>
</dbReference>
<accession>A0A317C616</accession>
<dbReference type="Pfam" id="PF00300">
    <property type="entry name" value="His_Phos_1"/>
    <property type="match status" value="1"/>
</dbReference>
<dbReference type="Proteomes" id="UP000245506">
    <property type="component" value="Unassembled WGS sequence"/>
</dbReference>
<dbReference type="OrthoDB" id="8685508at2"/>
<dbReference type="InterPro" id="IPR029033">
    <property type="entry name" value="His_PPase_superfam"/>
</dbReference>
<proteinExistence type="predicted"/>
<comment type="caution">
    <text evidence="1">The sequence shown here is derived from an EMBL/GenBank/DDBJ whole genome shotgun (WGS) entry which is preliminary data.</text>
</comment>
<dbReference type="SUPFAM" id="SSF53254">
    <property type="entry name" value="Phosphoglycerate mutase-like"/>
    <property type="match status" value="1"/>
</dbReference>
<evidence type="ECO:0000313" key="1">
    <source>
        <dbReference type="EMBL" id="PWQ93709.1"/>
    </source>
</evidence>
<name>A0A317C616_9GAMM</name>
<sequence>MTNSLAHTLKALIAGLLLIPTCVVVSSVPSEVLSAPELIKALQSGGHIIYMRHGETDISQKDKSRDSFDDCSNQRNLSDKGRAEVKKIGDSIQELKIPIGHVTSSPYCRTKDTAKIAFGEFEIEPNLQFSISKNKAEAKKLGEDLVSMMLDTKNMVKNVVFVGHTANLKDGLGIWPKPEGVMAVFKKQDGKIVFKGMVKPDEWCDE</sequence>
<keyword evidence="2" id="KW-1185">Reference proteome</keyword>
<dbReference type="InterPro" id="IPR013078">
    <property type="entry name" value="His_Pase_superF_clade-1"/>
</dbReference>
<protein>
    <recommendedName>
        <fullName evidence="3">Histidine phosphatase family protein</fullName>
    </recommendedName>
</protein>
<reference evidence="1 2" key="1">
    <citation type="submission" date="2018-05" db="EMBL/GenBank/DDBJ databases">
        <title>Leucothrix arctica sp. nov., isolated from Arctic seawater.</title>
        <authorList>
            <person name="Choi A."/>
            <person name="Baek K."/>
        </authorList>
    </citation>
    <scope>NUCLEOTIDE SEQUENCE [LARGE SCALE GENOMIC DNA]</scope>
    <source>
        <strain evidence="1 2">IMCC9719</strain>
    </source>
</reference>
<evidence type="ECO:0000313" key="2">
    <source>
        <dbReference type="Proteomes" id="UP000245506"/>
    </source>
</evidence>
<dbReference type="EMBL" id="QGKL01000042">
    <property type="protein sequence ID" value="PWQ93709.1"/>
    <property type="molecule type" value="Genomic_DNA"/>
</dbReference>
<dbReference type="RefSeq" id="WP_109825790.1">
    <property type="nucleotide sequence ID" value="NZ_QGKL01000042.1"/>
</dbReference>
<gene>
    <name evidence="1" type="ORF">DKT75_19050</name>
</gene>
<dbReference type="AlphaFoldDB" id="A0A317C616"/>
<evidence type="ECO:0008006" key="3">
    <source>
        <dbReference type="Google" id="ProtNLM"/>
    </source>
</evidence>
<dbReference type="Gene3D" id="3.40.50.1240">
    <property type="entry name" value="Phosphoglycerate mutase-like"/>
    <property type="match status" value="1"/>
</dbReference>